<keyword evidence="2" id="KW-1185">Reference proteome</keyword>
<proteinExistence type="predicted"/>
<dbReference type="Proteomes" id="UP000017836">
    <property type="component" value="Unassembled WGS sequence"/>
</dbReference>
<accession>W1NJ46</accession>
<dbReference type="AlphaFoldDB" id="W1NJ46"/>
<protein>
    <submittedName>
        <fullName evidence="1">Uncharacterized protein</fullName>
    </submittedName>
</protein>
<dbReference type="EMBL" id="KI397501">
    <property type="protein sequence ID" value="ERM95234.1"/>
    <property type="molecule type" value="Genomic_DNA"/>
</dbReference>
<sequence length="61" mass="7230">MEGMLQSFTMKAILQLTWKKRHQGHQIYVEGLIERPVRLIYLKYVNEDVIGDYICKTIGLF</sequence>
<name>W1NJ46_AMBTC</name>
<gene>
    <name evidence="1" type="ORF">AMTR_s00009p00268270</name>
</gene>
<dbReference type="HOGENOM" id="CLU_2925644_0_0_1"/>
<reference evidence="2" key="1">
    <citation type="journal article" date="2013" name="Science">
        <title>The Amborella genome and the evolution of flowering plants.</title>
        <authorList>
            <consortium name="Amborella Genome Project"/>
        </authorList>
    </citation>
    <scope>NUCLEOTIDE SEQUENCE [LARGE SCALE GENOMIC DNA]</scope>
</reference>
<evidence type="ECO:0000313" key="1">
    <source>
        <dbReference type="EMBL" id="ERM95234.1"/>
    </source>
</evidence>
<evidence type="ECO:0000313" key="2">
    <source>
        <dbReference type="Proteomes" id="UP000017836"/>
    </source>
</evidence>
<dbReference type="Gramene" id="ERM95234">
    <property type="protein sequence ID" value="ERM95234"/>
    <property type="gene ID" value="AMTR_s00009p00268270"/>
</dbReference>
<organism evidence="1 2">
    <name type="scientific">Amborella trichopoda</name>
    <dbReference type="NCBI Taxonomy" id="13333"/>
    <lineage>
        <taxon>Eukaryota</taxon>
        <taxon>Viridiplantae</taxon>
        <taxon>Streptophyta</taxon>
        <taxon>Embryophyta</taxon>
        <taxon>Tracheophyta</taxon>
        <taxon>Spermatophyta</taxon>
        <taxon>Magnoliopsida</taxon>
        <taxon>Amborellales</taxon>
        <taxon>Amborellaceae</taxon>
        <taxon>Amborella</taxon>
    </lineage>
</organism>